<protein>
    <recommendedName>
        <fullName evidence="2">histidine kinase</fullName>
        <ecNumber evidence="2">2.7.13.3</ecNumber>
    </recommendedName>
</protein>
<dbReference type="Proteomes" id="UP000321484">
    <property type="component" value="Unassembled WGS sequence"/>
</dbReference>
<dbReference type="RefSeq" id="WP_186814543.1">
    <property type="nucleotide sequence ID" value="NZ_BJYK01000007.1"/>
</dbReference>
<feature type="transmembrane region" description="Helical" evidence="6">
    <location>
        <begin position="98"/>
        <end position="131"/>
    </location>
</feature>
<keyword evidence="4" id="KW-0418">Kinase</keyword>
<reference evidence="7 8" key="1">
    <citation type="submission" date="2019-07" db="EMBL/GenBank/DDBJ databases">
        <title>Whole genome shotgun sequence of Actinotalea fermentans NBRC 105374.</title>
        <authorList>
            <person name="Hosoyama A."/>
            <person name="Uohara A."/>
            <person name="Ohji S."/>
            <person name="Ichikawa N."/>
        </authorList>
    </citation>
    <scope>NUCLEOTIDE SEQUENCE [LARGE SCALE GENOMIC DNA]</scope>
    <source>
        <strain evidence="7 8">NBRC 105374</strain>
    </source>
</reference>
<accession>A0A511YZ54</accession>
<evidence type="ECO:0000256" key="3">
    <source>
        <dbReference type="ARBA" id="ARBA00022679"/>
    </source>
</evidence>
<feature type="transmembrane region" description="Helical" evidence="6">
    <location>
        <begin position="418"/>
        <end position="436"/>
    </location>
</feature>
<keyword evidence="6" id="KW-0812">Transmembrane</keyword>
<dbReference type="PANTHER" id="PTHR24421">
    <property type="entry name" value="NITRATE/NITRITE SENSOR PROTEIN NARX-RELATED"/>
    <property type="match status" value="1"/>
</dbReference>
<feature type="transmembrane region" description="Helical" evidence="6">
    <location>
        <begin position="137"/>
        <end position="158"/>
    </location>
</feature>
<dbReference type="EC" id="2.7.13.3" evidence="2"/>
<dbReference type="InterPro" id="IPR050482">
    <property type="entry name" value="Sensor_HK_TwoCompSys"/>
</dbReference>
<dbReference type="SUPFAM" id="SSF55874">
    <property type="entry name" value="ATPase domain of HSP90 chaperone/DNA topoisomerase II/histidine kinase"/>
    <property type="match status" value="1"/>
</dbReference>
<keyword evidence="8" id="KW-1185">Reference proteome</keyword>
<dbReference type="InterPro" id="IPR036890">
    <property type="entry name" value="HATPase_C_sf"/>
</dbReference>
<keyword evidence="5" id="KW-0902">Two-component regulatory system</keyword>
<proteinExistence type="predicted"/>
<evidence type="ECO:0000256" key="4">
    <source>
        <dbReference type="ARBA" id="ARBA00022777"/>
    </source>
</evidence>
<dbReference type="Gene3D" id="3.30.565.10">
    <property type="entry name" value="Histidine kinase-like ATPase, C-terminal domain"/>
    <property type="match status" value="1"/>
</dbReference>
<evidence type="ECO:0000256" key="1">
    <source>
        <dbReference type="ARBA" id="ARBA00000085"/>
    </source>
</evidence>
<keyword evidence="6" id="KW-0472">Membrane</keyword>
<keyword evidence="3" id="KW-0808">Transferase</keyword>
<organism evidence="7 8">
    <name type="scientific">Actinotalea fermentans</name>
    <dbReference type="NCBI Taxonomy" id="43671"/>
    <lineage>
        <taxon>Bacteria</taxon>
        <taxon>Bacillati</taxon>
        <taxon>Actinomycetota</taxon>
        <taxon>Actinomycetes</taxon>
        <taxon>Micrococcales</taxon>
        <taxon>Cellulomonadaceae</taxon>
        <taxon>Actinotalea</taxon>
    </lineage>
</organism>
<feature type="transmembrane region" description="Helical" evidence="6">
    <location>
        <begin position="38"/>
        <end position="56"/>
    </location>
</feature>
<evidence type="ECO:0000313" key="7">
    <source>
        <dbReference type="EMBL" id="GEN80481.1"/>
    </source>
</evidence>
<feature type="transmembrane region" description="Helical" evidence="6">
    <location>
        <begin position="387"/>
        <end position="406"/>
    </location>
</feature>
<evidence type="ECO:0000256" key="5">
    <source>
        <dbReference type="ARBA" id="ARBA00023012"/>
    </source>
</evidence>
<sequence length="630" mass="62558">MPDVGPVRTALSWLVVVALVAQTPAAVRGWLEAPDVSGAAVAVVACLAAVVGWLVWRAASGLDVTPALRALVAVGVLGVGALALLAQRDGAAADVDAVLPLLVTGACAAVLLSGRAALAVVPVVAVAGAWARWPAAGATAVVGGAVTGLAALAAFVVVRSVARAHDAVPAAVAAGWEAAEERTRIAERARDRELWDGLVHDKVLGALALAAPGPVSTAARELASDALAFLRGQARPESSLDARWRRHTARLGLEAEITVVDDGAGQVDAGVREALAGAVEEALTNVRRHSGQHAATVVAELSEHAARVVVTDHGIGVGGAAGLGAAGLGVRLGIEARMRAVGGRADVGPDEGGGTAVVLVWPAGPGATGQASRQSAPRPQPPAPRRLPVVAALVMAAVLAPGLARLRDAPLAAQVGDIVALVLAALAAGWVVRSVLVDALETVAAMTDRAGELRVALAVEADRQADAAARASALDAAVGGALELLRDAPAVDAGQAAALDRLGSATRDRLAAPDLVDDAVAAALAAARDAGARVDVVPGHVRPAVGADSAEACRAALRAVLDAVGPGSAVRVTWAGGGVSTVAVVGPGELLAPRLRELATAHADRVAMTVDGDEDALLVELAPLVAAGSD</sequence>
<dbReference type="EMBL" id="BJYK01000007">
    <property type="protein sequence ID" value="GEN80481.1"/>
    <property type="molecule type" value="Genomic_DNA"/>
</dbReference>
<comment type="catalytic activity">
    <reaction evidence="1">
        <text>ATP + protein L-histidine = ADP + protein N-phospho-L-histidine.</text>
        <dbReference type="EC" id="2.7.13.3"/>
    </reaction>
</comment>
<evidence type="ECO:0000313" key="8">
    <source>
        <dbReference type="Proteomes" id="UP000321484"/>
    </source>
</evidence>
<dbReference type="AlphaFoldDB" id="A0A511YZ54"/>
<dbReference type="GO" id="GO:0000160">
    <property type="term" value="P:phosphorelay signal transduction system"/>
    <property type="evidence" value="ECO:0007669"/>
    <property type="project" value="UniProtKB-KW"/>
</dbReference>
<evidence type="ECO:0000256" key="6">
    <source>
        <dbReference type="SAM" id="Phobius"/>
    </source>
</evidence>
<feature type="transmembrane region" description="Helical" evidence="6">
    <location>
        <begin position="12"/>
        <end position="31"/>
    </location>
</feature>
<dbReference type="PANTHER" id="PTHR24421:SF10">
    <property type="entry name" value="NITRATE_NITRITE SENSOR PROTEIN NARQ"/>
    <property type="match status" value="1"/>
</dbReference>
<feature type="transmembrane region" description="Helical" evidence="6">
    <location>
        <begin position="68"/>
        <end position="86"/>
    </location>
</feature>
<comment type="caution">
    <text evidence="7">The sequence shown here is derived from an EMBL/GenBank/DDBJ whole genome shotgun (WGS) entry which is preliminary data.</text>
</comment>
<dbReference type="GO" id="GO:0004673">
    <property type="term" value="F:protein histidine kinase activity"/>
    <property type="evidence" value="ECO:0007669"/>
    <property type="project" value="UniProtKB-EC"/>
</dbReference>
<evidence type="ECO:0000256" key="2">
    <source>
        <dbReference type="ARBA" id="ARBA00012438"/>
    </source>
</evidence>
<name>A0A511YZ54_9CELL</name>
<keyword evidence="6" id="KW-1133">Transmembrane helix</keyword>
<gene>
    <name evidence="7" type="ORF">AFE02nite_22150</name>
</gene>